<dbReference type="InterPro" id="IPR001242">
    <property type="entry name" value="Condensation_dom"/>
</dbReference>
<dbReference type="Proteomes" id="UP001500888">
    <property type="component" value="Unassembled WGS sequence"/>
</dbReference>
<gene>
    <name evidence="2" type="ORF">GCM10022226_57310</name>
</gene>
<dbReference type="PANTHER" id="PTHR45527:SF1">
    <property type="entry name" value="FATTY ACID SYNTHASE"/>
    <property type="match status" value="1"/>
</dbReference>
<dbReference type="PANTHER" id="PTHR45527">
    <property type="entry name" value="NONRIBOSOMAL PEPTIDE SYNTHETASE"/>
    <property type="match status" value="1"/>
</dbReference>
<dbReference type="SUPFAM" id="SSF52777">
    <property type="entry name" value="CoA-dependent acyltransferases"/>
    <property type="match status" value="2"/>
</dbReference>
<keyword evidence="3" id="KW-1185">Reference proteome</keyword>
<organism evidence="2 3">
    <name type="scientific">Sphaerisporangium flaviroseum</name>
    <dbReference type="NCBI Taxonomy" id="509199"/>
    <lineage>
        <taxon>Bacteria</taxon>
        <taxon>Bacillati</taxon>
        <taxon>Actinomycetota</taxon>
        <taxon>Actinomycetes</taxon>
        <taxon>Streptosporangiales</taxon>
        <taxon>Streptosporangiaceae</taxon>
        <taxon>Sphaerisporangium</taxon>
    </lineage>
</organism>
<name>A0ABP7IWX8_9ACTN</name>
<sequence length="669" mass="73977">MSALKYANLCWGQRFMWLRYHQLPPHERHETDIVLRLDIAHAVTLANCRTALNYLTRRHEALRTTYDFDADSGPRQRVHSPAALPVIHVSTERDGTATPAEVVEQLVGAEFDLSTQWPIRACVITTGGVPKQLVVVLNHLAVDVWTVGQIKRELRIQCAGFGSRRPASLEPVRHQPLDLARYEASAEAAAEAGRALAYWREEISALPADTFGARRRYDAAPEARAASLTSPSLLDASRRVGARHRVWPSLVHMTAYTMMMAAYTGGGTAGHLSFTSNRESSPHSDVLTCMFSPLLMRVDCQDDPAFSQLLRRVAERFERARSHSYVPYDEVVELVSRESLRRGRAMRIGSEVNFIKQASRDSRAKRTKFAWASARPAWARYGLDTYFRIDEWRDAVVVTFDAMSSVMDADAMERFLRGYEAVVLAHVEPSADLRVSDVARMAGFPAPAPTGGRVVREGDDLVDLDQVEAVLERHPLVRLAHVSTADADDGRIVAHVVAERPLSPARLRTHFLGHLYDHPVRCPDRFLIHHHASEPGGESVEAPVVEGDGRGGEPTCATGEAERVLAAVVRQVNGCAEVDLSDTYTSAGGRALRIPRVLEMLGHHGWQGLRVQHLTSARPLRALAGLLVPVIPAGRARQVATAFPQEDQAVRTRTFSPNLDLTQIGVVSP</sequence>
<dbReference type="EMBL" id="BAAAZR010000028">
    <property type="protein sequence ID" value="GAA3829033.1"/>
    <property type="molecule type" value="Genomic_DNA"/>
</dbReference>
<dbReference type="RefSeq" id="WP_344946915.1">
    <property type="nucleotide sequence ID" value="NZ_BAAAZR010000028.1"/>
</dbReference>
<dbReference type="Gene3D" id="3.30.300.30">
    <property type="match status" value="1"/>
</dbReference>
<evidence type="ECO:0000259" key="1">
    <source>
        <dbReference type="Pfam" id="PF00668"/>
    </source>
</evidence>
<evidence type="ECO:0000313" key="2">
    <source>
        <dbReference type="EMBL" id="GAA3829033.1"/>
    </source>
</evidence>
<accession>A0ABP7IWX8</accession>
<dbReference type="Pfam" id="PF00668">
    <property type="entry name" value="Condensation"/>
    <property type="match status" value="1"/>
</dbReference>
<reference evidence="3" key="1">
    <citation type="journal article" date="2019" name="Int. J. Syst. Evol. Microbiol.">
        <title>The Global Catalogue of Microorganisms (GCM) 10K type strain sequencing project: providing services to taxonomists for standard genome sequencing and annotation.</title>
        <authorList>
            <consortium name="The Broad Institute Genomics Platform"/>
            <consortium name="The Broad Institute Genome Sequencing Center for Infectious Disease"/>
            <person name="Wu L."/>
            <person name="Ma J."/>
        </authorList>
    </citation>
    <scope>NUCLEOTIDE SEQUENCE [LARGE SCALE GENOMIC DNA]</scope>
    <source>
        <strain evidence="3">JCM 16908</strain>
    </source>
</reference>
<dbReference type="Gene3D" id="3.30.559.10">
    <property type="entry name" value="Chloramphenicol acetyltransferase-like domain"/>
    <property type="match status" value="1"/>
</dbReference>
<evidence type="ECO:0000313" key="3">
    <source>
        <dbReference type="Proteomes" id="UP001500888"/>
    </source>
</evidence>
<dbReference type="Gene3D" id="3.30.559.30">
    <property type="entry name" value="Nonribosomal peptide synthetase, condensation domain"/>
    <property type="match status" value="1"/>
</dbReference>
<dbReference type="InterPro" id="IPR023213">
    <property type="entry name" value="CAT-like_dom_sf"/>
</dbReference>
<protein>
    <recommendedName>
        <fullName evidence="1">Condensation domain-containing protein</fullName>
    </recommendedName>
</protein>
<feature type="domain" description="Condensation" evidence="1">
    <location>
        <begin position="39"/>
        <end position="354"/>
    </location>
</feature>
<proteinExistence type="predicted"/>
<comment type="caution">
    <text evidence="2">The sequence shown here is derived from an EMBL/GenBank/DDBJ whole genome shotgun (WGS) entry which is preliminary data.</text>
</comment>
<dbReference type="InterPro" id="IPR045851">
    <property type="entry name" value="AMP-bd_C_sf"/>
</dbReference>